<proteinExistence type="predicted"/>
<protein>
    <submittedName>
        <fullName evidence="1">Uncharacterized protein</fullName>
    </submittedName>
</protein>
<dbReference type="GeneID" id="31502337"/>
<dbReference type="AlphaFoldDB" id="A0AA37I5R9"/>
<evidence type="ECO:0000313" key="1">
    <source>
        <dbReference type="EMBL" id="GJG32275.1"/>
    </source>
</evidence>
<evidence type="ECO:0000313" key="2">
    <source>
        <dbReference type="Proteomes" id="UP000887097"/>
    </source>
</evidence>
<dbReference type="Proteomes" id="UP000887097">
    <property type="component" value="Unassembled WGS sequence"/>
</dbReference>
<gene>
    <name evidence="1" type="ORF">PRMUPPPA20_03840</name>
</gene>
<organism evidence="1 2">
    <name type="scientific">Xylanibacter ruminicola</name>
    <name type="common">Prevotella ruminicola</name>
    <dbReference type="NCBI Taxonomy" id="839"/>
    <lineage>
        <taxon>Bacteria</taxon>
        <taxon>Pseudomonadati</taxon>
        <taxon>Bacteroidota</taxon>
        <taxon>Bacteroidia</taxon>
        <taxon>Bacteroidales</taxon>
        <taxon>Prevotellaceae</taxon>
        <taxon>Xylanibacter</taxon>
    </lineage>
</organism>
<accession>A0AA37I5R9</accession>
<reference evidence="1" key="1">
    <citation type="submission" date="2021-08" db="EMBL/GenBank/DDBJ databases">
        <title>Prevotella lacticifex sp. nov., isolated from rumen of cow.</title>
        <authorList>
            <person name="Shinkai T."/>
            <person name="Ikeyama N."/>
            <person name="Kumagai M."/>
            <person name="Ohmori H."/>
            <person name="Sakamoto M."/>
            <person name="Ohkuma M."/>
            <person name="Mitsumori M."/>
        </authorList>
    </citation>
    <scope>NUCLEOTIDE SEQUENCE</scope>
    <source>
        <strain evidence="1">JCM 8259</strain>
    </source>
</reference>
<dbReference type="EMBL" id="BPTT01000001">
    <property type="protein sequence ID" value="GJG32275.1"/>
    <property type="molecule type" value="Genomic_DNA"/>
</dbReference>
<sequence>MDIDIKELIKAATEGFDLSNFKGDVVAVKYVENEFGNIEPGGIGIQINNGNAAEASSNPDAADGVIPERLKTEEAEELMDKLVDAGMLTEEWQANGLSCSERALLAKNVCDKLKINDVWQVFGMLWNERPETLRSYFNKALDQKKSLKYQDKLKNVLG</sequence>
<dbReference type="RefSeq" id="WP_013063392.1">
    <property type="nucleotide sequence ID" value="NZ_BPTT01000001.1"/>
</dbReference>
<comment type="caution">
    <text evidence="1">The sequence shown here is derived from an EMBL/GenBank/DDBJ whole genome shotgun (WGS) entry which is preliminary data.</text>
</comment>
<name>A0AA37I5R9_XYLRU</name>